<keyword evidence="1" id="KW-0812">Transmembrane</keyword>
<dbReference type="SUPFAM" id="SSF56300">
    <property type="entry name" value="Metallo-dependent phosphatases"/>
    <property type="match status" value="1"/>
</dbReference>
<accession>A0ABP8XMD2</accession>
<dbReference type="InterPro" id="IPR029052">
    <property type="entry name" value="Metallo-depent_PP-like"/>
</dbReference>
<comment type="caution">
    <text evidence="2">The sequence shown here is derived from an EMBL/GenBank/DDBJ whole genome shotgun (WGS) entry which is preliminary data.</text>
</comment>
<feature type="transmembrane region" description="Helical" evidence="1">
    <location>
        <begin position="130"/>
        <end position="153"/>
    </location>
</feature>
<keyword evidence="1" id="KW-1133">Transmembrane helix</keyword>
<evidence type="ECO:0008006" key="4">
    <source>
        <dbReference type="Google" id="ProtNLM"/>
    </source>
</evidence>
<protein>
    <recommendedName>
        <fullName evidence="4">Metallophosphoesterase</fullName>
    </recommendedName>
</protein>
<evidence type="ECO:0000313" key="3">
    <source>
        <dbReference type="Proteomes" id="UP001499974"/>
    </source>
</evidence>
<dbReference type="RefSeq" id="WP_345522136.1">
    <property type="nucleotide sequence ID" value="NZ_BAABKM010000002.1"/>
</dbReference>
<dbReference type="EMBL" id="BAABKM010000002">
    <property type="protein sequence ID" value="GAA4708889.1"/>
    <property type="molecule type" value="Genomic_DNA"/>
</dbReference>
<sequence>MCAVAVTATLFFSSTRSIELASHDAIVRPTMTGDAVVLTGPVLPDVRMPGVGPIGVDIRLDKTDAASTDELVRRYGFIAGQPDGQVAKVTDVVEDMLLDAALRGAVLGLVPIAVWLLIGRRRRHDLVARAGLPQVLIGLGAVVVVGVCLWQPWTSDEAPDDDGDWVSLQEFLGPEVPLPEGLEQVDVRGDVTTSQTRRLIQSAVDTYDKSKVFYAGAAHDAASLDVREPEEGETVVALVSDRHDNIGMDPVARAIADAAGATAVYDGGDDTSSGKTWEAFSLDSVSEAFDGLDRWAVAGNHDHGTFVHDYLGDHGWTMLDGEVVPGPGGTTLLGVDDPRSSGLGSWRDESGLSFAEVEQRLADAACDSDVRITTMLVHDANLGREALARGCVDLVIGGHLHVRSGPTRVDAPDGAVGYTYTTGTTGGAAYAIAVGSKPRRAADVSLVTYRDGRPAGVQWVTLQPNGVFQVGEYVPLRYPEAEPAS</sequence>
<evidence type="ECO:0000256" key="1">
    <source>
        <dbReference type="SAM" id="Phobius"/>
    </source>
</evidence>
<feature type="transmembrane region" description="Helical" evidence="1">
    <location>
        <begin position="100"/>
        <end position="118"/>
    </location>
</feature>
<dbReference type="Proteomes" id="UP001499974">
    <property type="component" value="Unassembled WGS sequence"/>
</dbReference>
<evidence type="ECO:0000313" key="2">
    <source>
        <dbReference type="EMBL" id="GAA4708889.1"/>
    </source>
</evidence>
<name>A0ABP8XMD2_9ACTN</name>
<proteinExistence type="predicted"/>
<keyword evidence="3" id="KW-1185">Reference proteome</keyword>
<reference evidence="3" key="1">
    <citation type="journal article" date="2019" name="Int. J. Syst. Evol. Microbiol.">
        <title>The Global Catalogue of Microorganisms (GCM) 10K type strain sequencing project: providing services to taxonomists for standard genome sequencing and annotation.</title>
        <authorList>
            <consortium name="The Broad Institute Genomics Platform"/>
            <consortium name="The Broad Institute Genome Sequencing Center for Infectious Disease"/>
            <person name="Wu L."/>
            <person name="Ma J."/>
        </authorList>
    </citation>
    <scope>NUCLEOTIDE SEQUENCE [LARGE SCALE GENOMIC DNA]</scope>
    <source>
        <strain evidence="3">JCM 18531</strain>
    </source>
</reference>
<gene>
    <name evidence="2" type="ORF">GCM10023349_29630</name>
</gene>
<keyword evidence="1" id="KW-0472">Membrane</keyword>
<organism evidence="2 3">
    <name type="scientific">Nocardioides conyzicola</name>
    <dbReference type="NCBI Taxonomy" id="1651781"/>
    <lineage>
        <taxon>Bacteria</taxon>
        <taxon>Bacillati</taxon>
        <taxon>Actinomycetota</taxon>
        <taxon>Actinomycetes</taxon>
        <taxon>Propionibacteriales</taxon>
        <taxon>Nocardioidaceae</taxon>
        <taxon>Nocardioides</taxon>
    </lineage>
</organism>